<proteinExistence type="predicted"/>
<dbReference type="Proteomes" id="UP001596915">
    <property type="component" value="Unassembled WGS sequence"/>
</dbReference>
<gene>
    <name evidence="1" type="ORF">ACFQ2K_25270</name>
</gene>
<protein>
    <submittedName>
        <fullName evidence="1">Uncharacterized protein</fullName>
    </submittedName>
</protein>
<name>A0ABW2WWB7_9ACTN</name>
<keyword evidence="2" id="KW-1185">Reference proteome</keyword>
<dbReference type="EMBL" id="JBHTGL010000008">
    <property type="protein sequence ID" value="MFD0625565.1"/>
    <property type="molecule type" value="Genomic_DNA"/>
</dbReference>
<sequence length="54" mass="6090">MMRLVFLLYAEEQRLLPSDDRLYSESYAVAPLHDALDAERSLHGGELGDRRAAA</sequence>
<evidence type="ECO:0000313" key="2">
    <source>
        <dbReference type="Proteomes" id="UP001596915"/>
    </source>
</evidence>
<reference evidence="2" key="1">
    <citation type="journal article" date="2019" name="Int. J. Syst. Evol. Microbiol.">
        <title>The Global Catalogue of Microorganisms (GCM) 10K type strain sequencing project: providing services to taxonomists for standard genome sequencing and annotation.</title>
        <authorList>
            <consortium name="The Broad Institute Genomics Platform"/>
            <consortium name="The Broad Institute Genome Sequencing Center for Infectious Disease"/>
            <person name="Wu L."/>
            <person name="Ma J."/>
        </authorList>
    </citation>
    <scope>NUCLEOTIDE SEQUENCE [LARGE SCALE GENOMIC DNA]</scope>
    <source>
        <strain evidence="2">JCM 12607</strain>
    </source>
</reference>
<comment type="caution">
    <text evidence="1">The sequence shown here is derived from an EMBL/GenBank/DDBJ whole genome shotgun (WGS) entry which is preliminary data.</text>
</comment>
<accession>A0ABW2WWB7</accession>
<evidence type="ECO:0000313" key="1">
    <source>
        <dbReference type="EMBL" id="MFD0625565.1"/>
    </source>
</evidence>
<organism evidence="1 2">
    <name type="scientific">Streptomyces sanglieri</name>
    <dbReference type="NCBI Taxonomy" id="193460"/>
    <lineage>
        <taxon>Bacteria</taxon>
        <taxon>Bacillati</taxon>
        <taxon>Actinomycetota</taxon>
        <taxon>Actinomycetes</taxon>
        <taxon>Kitasatosporales</taxon>
        <taxon>Streptomycetaceae</taxon>
        <taxon>Streptomyces</taxon>
    </lineage>
</organism>